<dbReference type="Proteomes" id="UP001196870">
    <property type="component" value="Unassembled WGS sequence"/>
</dbReference>
<dbReference type="InterPro" id="IPR050789">
    <property type="entry name" value="Diverse_Enzym_Activities"/>
</dbReference>
<evidence type="ECO:0000259" key="1">
    <source>
        <dbReference type="Pfam" id="PF00144"/>
    </source>
</evidence>
<keyword evidence="3" id="KW-1185">Reference proteome</keyword>
<feature type="domain" description="Beta-lactamase-related" evidence="1">
    <location>
        <begin position="9"/>
        <end position="368"/>
    </location>
</feature>
<dbReference type="PANTHER" id="PTHR43283:SF3">
    <property type="entry name" value="BETA-LACTAMASE FAMILY PROTEIN (AFU_ORTHOLOGUE AFUA_5G07500)"/>
    <property type="match status" value="1"/>
</dbReference>
<evidence type="ECO:0000313" key="2">
    <source>
        <dbReference type="EMBL" id="MBR0664577.1"/>
    </source>
</evidence>
<dbReference type="SUPFAM" id="SSF56601">
    <property type="entry name" value="beta-lactamase/transpeptidase-like"/>
    <property type="match status" value="1"/>
</dbReference>
<reference evidence="3" key="1">
    <citation type="journal article" date="2021" name="Syst. Appl. Microbiol.">
        <title>Roseomonas hellenica sp. nov., isolated from roots of wild-growing Alkanna tinctoria.</title>
        <authorList>
            <person name="Rat A."/>
            <person name="Naranjo H.D."/>
            <person name="Lebbe L."/>
            <person name="Cnockaert M."/>
            <person name="Krigas N."/>
            <person name="Grigoriadou K."/>
            <person name="Maloupa E."/>
            <person name="Willems A."/>
        </authorList>
    </citation>
    <scope>NUCLEOTIDE SEQUENCE [LARGE SCALE GENOMIC DNA]</scope>
    <source>
        <strain evidence="3">LMG 31523</strain>
    </source>
</reference>
<dbReference type="EMBL" id="JAAGBB010000009">
    <property type="protein sequence ID" value="MBR0664577.1"/>
    <property type="molecule type" value="Genomic_DNA"/>
</dbReference>
<dbReference type="Pfam" id="PF00144">
    <property type="entry name" value="Beta-lactamase"/>
    <property type="match status" value="1"/>
</dbReference>
<sequence length="384" mass="42018">MASMLRIPVERGEVAGLVALVARRDAVHVEVMGAQDVAAGTPMRRDTIFRIASMTKAVLAAAAMVLVEETRLRLDDPIDPWLPELADRKVLRALDGPVEDTVPARRPISLRDLLTMRFGLGVIMAPPGAYPIQQAMLQAGVAPSPDPIRFTADDYMRRLGSLPLVHQPGERWLYHTGYDVLSVLIARATGMALGDFLAERIFAPLGMADTGFHVPEAKLDRLATCYRTDDDGRLSLQDAARGGEWSRPPPFGTELVSTADDYLAFARMLLDGGRHGRHRILSRPAVALMMTDQISQAQKDASPFFPGFWDSNGWGFGGAVTTRRDDVAASPGRYGWHGGFGTTFMVDPKEELVVLLLLQRLMRGPDDARISSDALTLAYQAIDD</sequence>
<gene>
    <name evidence="2" type="ORF">GXW71_09455</name>
</gene>
<organism evidence="2 3">
    <name type="scientific">Plastoroseomonas hellenica</name>
    <dbReference type="NCBI Taxonomy" id="2687306"/>
    <lineage>
        <taxon>Bacteria</taxon>
        <taxon>Pseudomonadati</taxon>
        <taxon>Pseudomonadota</taxon>
        <taxon>Alphaproteobacteria</taxon>
        <taxon>Acetobacterales</taxon>
        <taxon>Acetobacteraceae</taxon>
        <taxon>Plastoroseomonas</taxon>
    </lineage>
</organism>
<comment type="caution">
    <text evidence="2">The sequence shown here is derived from an EMBL/GenBank/DDBJ whole genome shotgun (WGS) entry which is preliminary data.</text>
</comment>
<dbReference type="InterPro" id="IPR012338">
    <property type="entry name" value="Beta-lactam/transpept-like"/>
</dbReference>
<name>A0ABS5EWB0_9PROT</name>
<dbReference type="PANTHER" id="PTHR43283">
    <property type="entry name" value="BETA-LACTAMASE-RELATED"/>
    <property type="match status" value="1"/>
</dbReference>
<proteinExistence type="predicted"/>
<accession>A0ABS5EWB0</accession>
<evidence type="ECO:0000313" key="3">
    <source>
        <dbReference type="Proteomes" id="UP001196870"/>
    </source>
</evidence>
<dbReference type="InterPro" id="IPR001466">
    <property type="entry name" value="Beta-lactam-related"/>
</dbReference>
<dbReference type="Gene3D" id="3.40.710.10">
    <property type="entry name" value="DD-peptidase/beta-lactamase superfamily"/>
    <property type="match status" value="1"/>
</dbReference>
<protein>
    <submittedName>
        <fullName evidence="2">Beta-lactamase family protein</fullName>
    </submittedName>
</protein>